<dbReference type="AlphaFoldDB" id="A0A955L5Q4"/>
<evidence type="ECO:0000256" key="1">
    <source>
        <dbReference type="SAM" id="Phobius"/>
    </source>
</evidence>
<evidence type="ECO:0000313" key="3">
    <source>
        <dbReference type="Proteomes" id="UP000783287"/>
    </source>
</evidence>
<feature type="transmembrane region" description="Helical" evidence="1">
    <location>
        <begin position="12"/>
        <end position="30"/>
    </location>
</feature>
<reference evidence="2" key="1">
    <citation type="submission" date="2020-04" db="EMBL/GenBank/DDBJ databases">
        <authorList>
            <person name="Zhang T."/>
        </authorList>
    </citation>
    <scope>NUCLEOTIDE SEQUENCE</scope>
    <source>
        <strain evidence="2">HKST-UBA14</strain>
    </source>
</reference>
<organism evidence="2 3">
    <name type="scientific">Candidatus Dojkabacteria bacterium</name>
    <dbReference type="NCBI Taxonomy" id="2099670"/>
    <lineage>
        <taxon>Bacteria</taxon>
        <taxon>Candidatus Dojkabacteria</taxon>
    </lineage>
</organism>
<name>A0A955L5Q4_9BACT</name>
<keyword evidence="1" id="KW-0472">Membrane</keyword>
<comment type="caution">
    <text evidence="2">The sequence shown here is derived from an EMBL/GenBank/DDBJ whole genome shotgun (WGS) entry which is preliminary data.</text>
</comment>
<proteinExistence type="predicted"/>
<keyword evidence="1" id="KW-1133">Transmembrane helix</keyword>
<reference evidence="2" key="2">
    <citation type="journal article" date="2021" name="Microbiome">
        <title>Successional dynamics and alternative stable states in a saline activated sludge microbial community over 9 years.</title>
        <authorList>
            <person name="Wang Y."/>
            <person name="Ye J."/>
            <person name="Ju F."/>
            <person name="Liu L."/>
            <person name="Boyd J.A."/>
            <person name="Deng Y."/>
            <person name="Parks D.H."/>
            <person name="Jiang X."/>
            <person name="Yin X."/>
            <person name="Woodcroft B.J."/>
            <person name="Tyson G.W."/>
            <person name="Hugenholtz P."/>
            <person name="Polz M.F."/>
            <person name="Zhang T."/>
        </authorList>
    </citation>
    <scope>NUCLEOTIDE SEQUENCE</scope>
    <source>
        <strain evidence="2">HKST-UBA14</strain>
    </source>
</reference>
<keyword evidence="1" id="KW-0812">Transmembrane</keyword>
<dbReference type="Proteomes" id="UP000783287">
    <property type="component" value="Unassembled WGS sequence"/>
</dbReference>
<protein>
    <submittedName>
        <fullName evidence="2">Uncharacterized protein</fullName>
    </submittedName>
</protein>
<sequence>MENNRGHWGYDLMAIGGLFYGSGEAIQYVANHEPAHAVVAIGVLMLATGLAIWNHWDQINDKYFN</sequence>
<accession>A0A955L5Q4</accession>
<gene>
    <name evidence="2" type="ORF">KC909_03965</name>
</gene>
<feature type="transmembrane region" description="Helical" evidence="1">
    <location>
        <begin position="36"/>
        <end position="56"/>
    </location>
</feature>
<evidence type="ECO:0000313" key="2">
    <source>
        <dbReference type="EMBL" id="MCA9383496.1"/>
    </source>
</evidence>
<dbReference type="EMBL" id="JAGQLK010000078">
    <property type="protein sequence ID" value="MCA9383496.1"/>
    <property type="molecule type" value="Genomic_DNA"/>
</dbReference>